<dbReference type="InterPro" id="IPR009282">
    <property type="entry name" value="DUF937"/>
</dbReference>
<name>A0A1D3TSA9_9FIRM</name>
<evidence type="ECO:0000313" key="2">
    <source>
        <dbReference type="Proteomes" id="UP000199315"/>
    </source>
</evidence>
<dbReference type="EMBL" id="FMKA01000006">
    <property type="protein sequence ID" value="SCP96730.1"/>
    <property type="molecule type" value="Genomic_DNA"/>
</dbReference>
<proteinExistence type="predicted"/>
<evidence type="ECO:0008006" key="3">
    <source>
        <dbReference type="Google" id="ProtNLM"/>
    </source>
</evidence>
<dbReference type="RefSeq" id="WP_169823619.1">
    <property type="nucleotide sequence ID" value="NZ_FMKA01000006.1"/>
</dbReference>
<protein>
    <recommendedName>
        <fullName evidence="3">DUF937 domain-containing protein</fullName>
    </recommendedName>
</protein>
<dbReference type="AlphaFoldDB" id="A0A1D3TSA9"/>
<evidence type="ECO:0000313" key="1">
    <source>
        <dbReference type="EMBL" id="SCP96730.1"/>
    </source>
</evidence>
<dbReference type="Proteomes" id="UP000199315">
    <property type="component" value="Unassembled WGS sequence"/>
</dbReference>
<dbReference type="Pfam" id="PF06078">
    <property type="entry name" value="DUF937"/>
    <property type="match status" value="1"/>
</dbReference>
<sequence length="191" mass="20154">MDILKLITEQINNPDTLKKLGTTAGVEPEKVQQLAKLGMPALLKAMERNAGTPEGAEALNKALEQHKDEDVDDIDGFLKNVNMDDGAKMLKHIFAGNDARVENNLAKQTGLQTGQVSGIMTQLAPLLMGALGKQKQQQNLDSSGLGGMLSGLLSQGGGSGIMGVVTNLLDSDKDGDIMDDIGNLLGGLFKK</sequence>
<accession>A0A1D3TSA9</accession>
<gene>
    <name evidence="1" type="ORF">SAMN05421730_100629</name>
</gene>
<dbReference type="STRING" id="1619234.SAMN05421730_100629"/>
<keyword evidence="2" id="KW-1185">Reference proteome</keyword>
<organism evidence="1 2">
    <name type="scientific">Anaerobium acetethylicum</name>
    <dbReference type="NCBI Taxonomy" id="1619234"/>
    <lineage>
        <taxon>Bacteria</taxon>
        <taxon>Bacillati</taxon>
        <taxon>Bacillota</taxon>
        <taxon>Clostridia</taxon>
        <taxon>Lachnospirales</taxon>
        <taxon>Lachnospiraceae</taxon>
        <taxon>Anaerobium</taxon>
    </lineage>
</organism>
<reference evidence="1 2" key="1">
    <citation type="submission" date="2016-09" db="EMBL/GenBank/DDBJ databases">
        <authorList>
            <person name="Capua I."/>
            <person name="De Benedictis P."/>
            <person name="Joannis T."/>
            <person name="Lombin L.H."/>
            <person name="Cattoli G."/>
        </authorList>
    </citation>
    <scope>NUCLEOTIDE SEQUENCE [LARGE SCALE GENOMIC DNA]</scope>
    <source>
        <strain evidence="1 2">GluBS11</strain>
    </source>
</reference>